<gene>
    <name evidence="2" type="ORF">ONB1V03_LOCUS21371</name>
</gene>
<evidence type="ECO:0000313" key="3">
    <source>
        <dbReference type="Proteomes" id="UP000728032"/>
    </source>
</evidence>
<proteinExistence type="predicted"/>
<evidence type="ECO:0000313" key="2">
    <source>
        <dbReference type="EMBL" id="CAD7664813.1"/>
    </source>
</evidence>
<protein>
    <submittedName>
        <fullName evidence="2">Uncharacterized protein</fullName>
    </submittedName>
</protein>
<dbReference type="EMBL" id="OC956030">
    <property type="protein sequence ID" value="CAD7664813.1"/>
    <property type="molecule type" value="Genomic_DNA"/>
</dbReference>
<feature type="coiled-coil region" evidence="1">
    <location>
        <begin position="3"/>
        <end position="206"/>
    </location>
</feature>
<dbReference type="Proteomes" id="UP000728032">
    <property type="component" value="Unassembled WGS sequence"/>
</dbReference>
<accession>A0A7R9R051</accession>
<feature type="non-terminal residue" evidence="2">
    <location>
        <position position="210"/>
    </location>
</feature>
<name>A0A7R9R051_9ACAR</name>
<reference evidence="2" key="1">
    <citation type="submission" date="2020-11" db="EMBL/GenBank/DDBJ databases">
        <authorList>
            <person name="Tran Van P."/>
        </authorList>
    </citation>
    <scope>NUCLEOTIDE SEQUENCE</scope>
</reference>
<sequence>KDLVLAQKEKIEFENRSEELRKKLQTISANSGDEIITLQQQIEDLSEDNDAMKEDTKKLTAELKATKDGLEVRERESQETIEELRRQLATADTRLTEAANELLANSADNTDTNLLHNEILALREQLAELEGRNRSTEDHLQTSVEQLNASVVEYKCLLDEARNQVQRLETEKLSAIQETNQVNQVLENERDNRSMVSEENQQLRQRILQL</sequence>
<dbReference type="EMBL" id="CAJPVJ010041205">
    <property type="protein sequence ID" value="CAG2181950.1"/>
    <property type="molecule type" value="Genomic_DNA"/>
</dbReference>
<dbReference type="OrthoDB" id="6528245at2759"/>
<organism evidence="2">
    <name type="scientific">Oppiella nova</name>
    <dbReference type="NCBI Taxonomy" id="334625"/>
    <lineage>
        <taxon>Eukaryota</taxon>
        <taxon>Metazoa</taxon>
        <taxon>Ecdysozoa</taxon>
        <taxon>Arthropoda</taxon>
        <taxon>Chelicerata</taxon>
        <taxon>Arachnida</taxon>
        <taxon>Acari</taxon>
        <taxon>Acariformes</taxon>
        <taxon>Sarcoptiformes</taxon>
        <taxon>Oribatida</taxon>
        <taxon>Brachypylina</taxon>
        <taxon>Oppioidea</taxon>
        <taxon>Oppiidae</taxon>
        <taxon>Oppiella</taxon>
    </lineage>
</organism>
<keyword evidence="1" id="KW-0175">Coiled coil</keyword>
<dbReference type="AlphaFoldDB" id="A0A7R9R051"/>
<keyword evidence="3" id="KW-1185">Reference proteome</keyword>
<evidence type="ECO:0000256" key="1">
    <source>
        <dbReference type="SAM" id="Coils"/>
    </source>
</evidence>
<feature type="non-terminal residue" evidence="2">
    <location>
        <position position="1"/>
    </location>
</feature>